<dbReference type="Proteomes" id="UP000281553">
    <property type="component" value="Unassembled WGS sequence"/>
</dbReference>
<gene>
    <name evidence="1" type="ORF">DILT_LOCUS1532</name>
</gene>
<name>A0A3P6Q315_DIBLA</name>
<keyword evidence="2" id="KW-1185">Reference proteome</keyword>
<proteinExistence type="predicted"/>
<dbReference type="AlphaFoldDB" id="A0A3P6Q315"/>
<reference evidence="1 2" key="1">
    <citation type="submission" date="2018-11" db="EMBL/GenBank/DDBJ databases">
        <authorList>
            <consortium name="Pathogen Informatics"/>
        </authorList>
    </citation>
    <scope>NUCLEOTIDE SEQUENCE [LARGE SCALE GENOMIC DNA]</scope>
</reference>
<organism evidence="1 2">
    <name type="scientific">Dibothriocephalus latus</name>
    <name type="common">Fish tapeworm</name>
    <name type="synonym">Diphyllobothrium latum</name>
    <dbReference type="NCBI Taxonomy" id="60516"/>
    <lineage>
        <taxon>Eukaryota</taxon>
        <taxon>Metazoa</taxon>
        <taxon>Spiralia</taxon>
        <taxon>Lophotrochozoa</taxon>
        <taxon>Platyhelminthes</taxon>
        <taxon>Cestoda</taxon>
        <taxon>Eucestoda</taxon>
        <taxon>Diphyllobothriidea</taxon>
        <taxon>Diphyllobothriidae</taxon>
        <taxon>Dibothriocephalus</taxon>
    </lineage>
</organism>
<dbReference type="EMBL" id="UYRU01010758">
    <property type="protein sequence ID" value="VDK45996.1"/>
    <property type="molecule type" value="Genomic_DNA"/>
</dbReference>
<sequence>MVTVKCYACVSLTQLIDALLDIEKTPRKPQYQIAAPEPLVFCEPEYEGLEWQTSPAARDEIVKHIQRMWTEQAVRCFPYAPTEYAGSWET</sequence>
<protein>
    <submittedName>
        <fullName evidence="1">Uncharacterized protein</fullName>
    </submittedName>
</protein>
<dbReference type="OrthoDB" id="25767at2759"/>
<accession>A0A3P6Q315</accession>
<evidence type="ECO:0000313" key="2">
    <source>
        <dbReference type="Proteomes" id="UP000281553"/>
    </source>
</evidence>
<evidence type="ECO:0000313" key="1">
    <source>
        <dbReference type="EMBL" id="VDK45996.1"/>
    </source>
</evidence>